<dbReference type="InterPro" id="IPR014710">
    <property type="entry name" value="RmlC-like_jellyroll"/>
</dbReference>
<gene>
    <name evidence="4" type="ORF">PMEA_00002987</name>
</gene>
<dbReference type="Pfam" id="PF00027">
    <property type="entry name" value="cNMP_binding"/>
    <property type="match status" value="1"/>
</dbReference>
<dbReference type="PANTHER" id="PTHR23011:SF28">
    <property type="entry name" value="CYCLIC NUCLEOTIDE-BINDING DOMAIN CONTAINING PROTEIN"/>
    <property type="match status" value="1"/>
</dbReference>
<organism evidence="4 5">
    <name type="scientific">Pocillopora meandrina</name>
    <dbReference type="NCBI Taxonomy" id="46732"/>
    <lineage>
        <taxon>Eukaryota</taxon>
        <taxon>Metazoa</taxon>
        <taxon>Cnidaria</taxon>
        <taxon>Anthozoa</taxon>
        <taxon>Hexacorallia</taxon>
        <taxon>Scleractinia</taxon>
        <taxon>Astrocoeniina</taxon>
        <taxon>Pocilloporidae</taxon>
        <taxon>Pocillopora</taxon>
    </lineage>
</organism>
<name>A0AAU9WAE1_9CNID</name>
<accession>A0AAU9WAE1</accession>
<feature type="domain" description="Cyclic nucleotide-binding" evidence="3">
    <location>
        <begin position="416"/>
        <end position="495"/>
    </location>
</feature>
<reference evidence="4 5" key="1">
    <citation type="submission" date="2022-05" db="EMBL/GenBank/DDBJ databases">
        <authorList>
            <consortium name="Genoscope - CEA"/>
            <person name="William W."/>
        </authorList>
    </citation>
    <scope>NUCLEOTIDE SEQUENCE [LARGE SCALE GENOMIC DNA]</scope>
</reference>
<dbReference type="InterPro" id="IPR018488">
    <property type="entry name" value="cNMP-bd_CS"/>
</dbReference>
<dbReference type="EMBL" id="CALNXJ010000011">
    <property type="protein sequence ID" value="CAH3107875.1"/>
    <property type="molecule type" value="Genomic_DNA"/>
</dbReference>
<dbReference type="CDD" id="cd00038">
    <property type="entry name" value="CAP_ED"/>
    <property type="match status" value="1"/>
</dbReference>
<dbReference type="InterPro" id="IPR018490">
    <property type="entry name" value="cNMP-bd_dom_sf"/>
</dbReference>
<evidence type="ECO:0000313" key="4">
    <source>
        <dbReference type="EMBL" id="CAH3107875.1"/>
    </source>
</evidence>
<dbReference type="PANTHER" id="PTHR23011">
    <property type="entry name" value="CYCLIC NUCLEOTIDE-BINDING DOMAIN CONTAINING PROTEIN"/>
    <property type="match status" value="1"/>
</dbReference>
<keyword evidence="1" id="KW-0175">Coiled coil</keyword>
<dbReference type="PROSITE" id="PS00889">
    <property type="entry name" value="CNMP_BINDING_2"/>
    <property type="match status" value="1"/>
</dbReference>
<evidence type="ECO:0000259" key="3">
    <source>
        <dbReference type="PROSITE" id="PS50042"/>
    </source>
</evidence>
<evidence type="ECO:0000313" key="5">
    <source>
        <dbReference type="Proteomes" id="UP001159428"/>
    </source>
</evidence>
<dbReference type="Gene3D" id="2.60.120.10">
    <property type="entry name" value="Jelly Rolls"/>
    <property type="match status" value="2"/>
</dbReference>
<sequence>MGTKQLADGRSFSVVPYLKLSYPHDGVEKGSVRTHSSSRVIFLDENGDKITEGDKEVPSLKEQGQRTSKEAKARRGSALLVKRRSVSLDAANFMAYYVNRRNSSLRRDHFLRSFGKTTLRYPNLNDEDIEGDVFNGKAAPPYIEDRETPLNESVKSFLRRTASASPVLVRPASSKKPCSSTPVKNLLELRGSTYNGEPSCSDLTAKIRKQSAKRRIKRIMEAEKEKAEREKAEEELRLKEQEKKKKKKTFRGAALALMVTNVSAAGFNFKSFSEKKKWLAEKRLWTRQIASTKFRWAVRVVVVLGRVLKALVSYSTVMVPETAAQRSFRTLRDNSEVKEMLFNKSLYQRGKSQYAYVPEWAKRILTKSAMERSENELSQLHSMLKGLTSYDKFTYRIQLAMCRAMTYLKVEHPRVVLRKGHVGVCFYFIFSGSVFVNVEELLTKTGHVMWHTAITLHRGDSFGELALLRNIKRTASVVVREDTELLVVEKNVFSKTCPRIYDKELFDKIKFCKGLSFFRHWAEEALRNVCFEAQIQEWKSNKIIVKDSSKELEWIYLCMQGKCSVIKALDLRVSPKPTRLKRVTNDDIYFPSGVLRRKRRTQSDPSKIWRKELKESLKTPFSFNENETVDENQEDNERQWSDSEGEIAGAERILEVMDVPYKDAPHAKGDTDYIVNEEDEDDKAEVEAEVQQPVVQTAPSELERRDKRASESFSELIETESKAGKLNKDVVYLNIASLKNGDIFDVSEVLRPTGRRLMLVSKGAVMLRIRRDDFFRYSSKTTLRVARKMVQELDYPSEDIIYRSYNERCAWEQVKNTQLHSTMNSIQEKCIRHIKSFKQGTPGAKKPLTPARFSRGQSNEEEFDQYLSFVYDSHKVPGDVFESASSPFRKSTNEHLTSSTFRKRTSGVNAGQPNISRKVTFSP</sequence>
<feature type="compositionally biased region" description="Basic and acidic residues" evidence="2">
    <location>
        <begin position="52"/>
        <end position="73"/>
    </location>
</feature>
<feature type="coiled-coil region" evidence="1">
    <location>
        <begin position="213"/>
        <end position="249"/>
    </location>
</feature>
<dbReference type="AlphaFoldDB" id="A0AAU9WAE1"/>
<keyword evidence="5" id="KW-1185">Reference proteome</keyword>
<dbReference type="SUPFAM" id="SSF51206">
    <property type="entry name" value="cAMP-binding domain-like"/>
    <property type="match status" value="2"/>
</dbReference>
<proteinExistence type="predicted"/>
<comment type="caution">
    <text evidence="4">The sequence shown here is derived from an EMBL/GenBank/DDBJ whole genome shotgun (WGS) entry which is preliminary data.</text>
</comment>
<protein>
    <recommendedName>
        <fullName evidence="3">Cyclic nucleotide-binding domain-containing protein</fullName>
    </recommendedName>
</protein>
<feature type="region of interest" description="Disordered" evidence="2">
    <location>
        <begin position="52"/>
        <end position="74"/>
    </location>
</feature>
<dbReference type="Proteomes" id="UP001159428">
    <property type="component" value="Unassembled WGS sequence"/>
</dbReference>
<evidence type="ECO:0000256" key="2">
    <source>
        <dbReference type="SAM" id="MobiDB-lite"/>
    </source>
</evidence>
<dbReference type="PROSITE" id="PS50042">
    <property type="entry name" value="CNMP_BINDING_3"/>
    <property type="match status" value="1"/>
</dbReference>
<feature type="region of interest" description="Disordered" evidence="2">
    <location>
        <begin position="883"/>
        <end position="923"/>
    </location>
</feature>
<evidence type="ECO:0000256" key="1">
    <source>
        <dbReference type="SAM" id="Coils"/>
    </source>
</evidence>
<dbReference type="InterPro" id="IPR000595">
    <property type="entry name" value="cNMP-bd_dom"/>
</dbReference>